<organism evidence="1 2">
    <name type="scientific">Alienimonas californiensis</name>
    <dbReference type="NCBI Taxonomy" id="2527989"/>
    <lineage>
        <taxon>Bacteria</taxon>
        <taxon>Pseudomonadati</taxon>
        <taxon>Planctomycetota</taxon>
        <taxon>Planctomycetia</taxon>
        <taxon>Planctomycetales</taxon>
        <taxon>Planctomycetaceae</taxon>
        <taxon>Alienimonas</taxon>
    </lineage>
</organism>
<dbReference type="OrthoDB" id="9778918at2"/>
<dbReference type="EMBL" id="CP036265">
    <property type="protein sequence ID" value="QDT16413.1"/>
    <property type="molecule type" value="Genomic_DNA"/>
</dbReference>
<reference evidence="1 2" key="1">
    <citation type="submission" date="2019-02" db="EMBL/GenBank/DDBJ databases">
        <title>Deep-cultivation of Planctomycetes and their phenomic and genomic characterization uncovers novel biology.</title>
        <authorList>
            <person name="Wiegand S."/>
            <person name="Jogler M."/>
            <person name="Boedeker C."/>
            <person name="Pinto D."/>
            <person name="Vollmers J."/>
            <person name="Rivas-Marin E."/>
            <person name="Kohn T."/>
            <person name="Peeters S.H."/>
            <person name="Heuer A."/>
            <person name="Rast P."/>
            <person name="Oberbeckmann S."/>
            <person name="Bunk B."/>
            <person name="Jeske O."/>
            <person name="Meyerdierks A."/>
            <person name="Storesund J.E."/>
            <person name="Kallscheuer N."/>
            <person name="Luecker S."/>
            <person name="Lage O.M."/>
            <person name="Pohl T."/>
            <person name="Merkel B.J."/>
            <person name="Hornburger P."/>
            <person name="Mueller R.-W."/>
            <person name="Bruemmer F."/>
            <person name="Labrenz M."/>
            <person name="Spormann A.M."/>
            <person name="Op den Camp H."/>
            <person name="Overmann J."/>
            <person name="Amann R."/>
            <person name="Jetten M.S.M."/>
            <person name="Mascher T."/>
            <person name="Medema M.H."/>
            <person name="Devos D.P."/>
            <person name="Kaster A.-K."/>
            <person name="Ovreas L."/>
            <person name="Rohde M."/>
            <person name="Galperin M.Y."/>
            <person name="Jogler C."/>
        </authorList>
    </citation>
    <scope>NUCLEOTIDE SEQUENCE [LARGE SCALE GENOMIC DNA]</scope>
    <source>
        <strain evidence="1 2">CA12</strain>
    </source>
</reference>
<keyword evidence="2" id="KW-1185">Reference proteome</keyword>
<dbReference type="KEGG" id="acaf:CA12_25150"/>
<sequence length="587" mass="64181">MILAALQQYYQRLENDPKSGVIPAGYSRQKIAFRVNLRPDGTLVGIEPLGEVKGKKRTPELMVVPGQTKKPGVGMNPGFLWDNGGYMLGYKPDDTNPKRTLKTFAAFGDRHVALEDELNDEGFSAVVRFLETWVPSDANRLCPELADVAHGFGVFHLVGEKQHVHERPAVKTWWESGAEDQNSGGGIAQCLVTGEVGPIARTHEPEIKGVLGAKSKGAVLVGFNLKSTESYGREQGANAPVGEAAAFQYAVALNRLLDRDGGRRVQVGDATVVFWTERPSPAENFLGLALDPPTEDDETAGQVAAALAALKSGECPPEWGDPATLFYLLGLSPNAARLSVRFWTQGTLGELVRNAHRHFADLKIIRPRNDKEPELPSLWRLQIQTARETKEISPLLSAGLLSALLNGAPYPRAFLAALVRRTRADRDVRGVRAGALKACLNREFRARRSSPLAKELPVALDPDRPEPAYHLGRLFAALEKVQSDAFPNVNATIKDRYFGAASATPASVFPRLVRMSQHHAAKLENAGHKVAHERRVQEIVGRLDGFPRHLPLPDQGLFAVGYYHQRQDLFLSKADREAAAETAVAAD</sequence>
<proteinExistence type="predicted"/>
<accession>A0A517PAL5</accession>
<dbReference type="NCBIfam" id="TIGR01863">
    <property type="entry name" value="cas_Csd1"/>
    <property type="match status" value="1"/>
</dbReference>
<dbReference type="Pfam" id="PF09709">
    <property type="entry name" value="Cas_Csd1"/>
    <property type="match status" value="1"/>
</dbReference>
<dbReference type="CDD" id="cd09757">
    <property type="entry name" value="Cas8c_I-C"/>
    <property type="match status" value="1"/>
</dbReference>
<gene>
    <name evidence="1" type="ORF">CA12_25150</name>
</gene>
<dbReference type="InterPro" id="IPR010144">
    <property type="entry name" value="CRISPR-assoc_prot_Csd1-typ"/>
</dbReference>
<evidence type="ECO:0000313" key="2">
    <source>
        <dbReference type="Proteomes" id="UP000318741"/>
    </source>
</evidence>
<dbReference type="RefSeq" id="WP_145359241.1">
    <property type="nucleotide sequence ID" value="NZ_CP036265.1"/>
</dbReference>
<name>A0A517PAL5_9PLAN</name>
<evidence type="ECO:0000313" key="1">
    <source>
        <dbReference type="EMBL" id="QDT16413.1"/>
    </source>
</evidence>
<dbReference type="AlphaFoldDB" id="A0A517PAL5"/>
<dbReference type="Proteomes" id="UP000318741">
    <property type="component" value="Chromosome"/>
</dbReference>
<protein>
    <submittedName>
        <fullName evidence="1">CRISPR-associated protein (Cas_Csd1)</fullName>
    </submittedName>
</protein>